<organism evidence="1">
    <name type="scientific">Gordonia amarae</name>
    <dbReference type="NCBI Taxonomy" id="36821"/>
    <lineage>
        <taxon>Bacteria</taxon>
        <taxon>Bacillati</taxon>
        <taxon>Actinomycetota</taxon>
        <taxon>Actinomycetes</taxon>
        <taxon>Mycobacteriales</taxon>
        <taxon>Gordoniaceae</taxon>
        <taxon>Gordonia</taxon>
    </lineage>
</organism>
<dbReference type="RefSeq" id="WP_005181517.1">
    <property type="nucleotide sequence ID" value="NZ_CP045804.1"/>
</dbReference>
<dbReference type="InterPro" id="IPR002639">
    <property type="entry name" value="UreF"/>
</dbReference>
<dbReference type="PIRSF" id="PIRSF009467">
    <property type="entry name" value="Ureas_acces_UreF"/>
    <property type="match status" value="1"/>
</dbReference>
<dbReference type="PANTHER" id="PTHR33620:SF1">
    <property type="entry name" value="UREASE ACCESSORY PROTEIN F"/>
    <property type="match status" value="1"/>
</dbReference>
<dbReference type="EMBL" id="CP045810">
    <property type="protein sequence ID" value="QHN39966.1"/>
    <property type="molecule type" value="Genomic_DNA"/>
</dbReference>
<gene>
    <name evidence="1" type="ORF">GII30_13065</name>
</gene>
<dbReference type="PANTHER" id="PTHR33620">
    <property type="entry name" value="UREASE ACCESSORY PROTEIN F"/>
    <property type="match status" value="1"/>
</dbReference>
<accession>A0A857MBW3</accession>
<dbReference type="Gene3D" id="1.10.4190.10">
    <property type="entry name" value="Urease accessory protein UreF"/>
    <property type="match status" value="1"/>
</dbReference>
<protein>
    <submittedName>
        <fullName evidence="1">Urease accessory protein UreF</fullName>
    </submittedName>
</protein>
<proteinExistence type="predicted"/>
<dbReference type="AlphaFoldDB" id="A0A857MBW3"/>
<dbReference type="Pfam" id="PF01730">
    <property type="entry name" value="UreF"/>
    <property type="match status" value="1"/>
</dbReference>
<name>A0A857MBW3_9ACTN</name>
<reference evidence="1" key="1">
    <citation type="journal article" date="2021" name="Nat. Microbiol.">
        <title>Cocultivation of an ultrasmall environmental parasitic bacterium with lytic ability against bacteria associated with wastewater foams.</title>
        <authorList>
            <person name="Batinovic S."/>
            <person name="Rose J.J.A."/>
            <person name="Ratcliffe J."/>
            <person name="Seviour R.J."/>
            <person name="Petrovski S."/>
        </authorList>
    </citation>
    <scope>NUCLEOTIDE SEQUENCE</scope>
    <source>
        <strain evidence="1">CON44</strain>
    </source>
</reference>
<sequence length="216" mass="22682">MDASLQAPLAMMLSLADSRLPVGGHVHSGGVEQAVADGDVRSVATLADFLRRRVESAGLVAASVAAQVSAGELSVSRAQREMDARTPSSAARQASYAQGRGMVRLAKRLYPHHDWSEHSPATHLPVISGSVGAVAGLSPLQTALVLVYTTMSGSATAGQRLLALDPADVAITIAELSPLCEQVAREATTGLADLSDPIFDIFAERHTRRDMPLFMS</sequence>
<dbReference type="InterPro" id="IPR038277">
    <property type="entry name" value="UreF_sf"/>
</dbReference>
<evidence type="ECO:0000313" key="1">
    <source>
        <dbReference type="EMBL" id="QHN39966.1"/>
    </source>
</evidence>
<dbReference type="GO" id="GO:0016151">
    <property type="term" value="F:nickel cation binding"/>
    <property type="evidence" value="ECO:0007669"/>
    <property type="project" value="InterPro"/>
</dbReference>